<organism evidence="1 2">
    <name type="scientific">Symmachiella macrocystis</name>
    <dbReference type="NCBI Taxonomy" id="2527985"/>
    <lineage>
        <taxon>Bacteria</taxon>
        <taxon>Pseudomonadati</taxon>
        <taxon>Planctomycetota</taxon>
        <taxon>Planctomycetia</taxon>
        <taxon>Planctomycetales</taxon>
        <taxon>Planctomycetaceae</taxon>
        <taxon>Symmachiella</taxon>
    </lineage>
</organism>
<reference evidence="1 2" key="1">
    <citation type="submission" date="2019-02" db="EMBL/GenBank/DDBJ databases">
        <title>Deep-cultivation of Planctomycetes and their phenomic and genomic characterization uncovers novel biology.</title>
        <authorList>
            <person name="Wiegand S."/>
            <person name="Jogler M."/>
            <person name="Boedeker C."/>
            <person name="Pinto D."/>
            <person name="Vollmers J."/>
            <person name="Rivas-Marin E."/>
            <person name="Kohn T."/>
            <person name="Peeters S.H."/>
            <person name="Heuer A."/>
            <person name="Rast P."/>
            <person name="Oberbeckmann S."/>
            <person name="Bunk B."/>
            <person name="Jeske O."/>
            <person name="Meyerdierks A."/>
            <person name="Storesund J.E."/>
            <person name="Kallscheuer N."/>
            <person name="Luecker S."/>
            <person name="Lage O.M."/>
            <person name="Pohl T."/>
            <person name="Merkel B.J."/>
            <person name="Hornburger P."/>
            <person name="Mueller R.-W."/>
            <person name="Bruemmer F."/>
            <person name="Labrenz M."/>
            <person name="Spormann A.M."/>
            <person name="Op Den Camp H."/>
            <person name="Overmann J."/>
            <person name="Amann R."/>
            <person name="Jetten M.S.M."/>
            <person name="Mascher T."/>
            <person name="Medema M.H."/>
            <person name="Devos D.P."/>
            <person name="Kaster A.-K."/>
            <person name="Ovreas L."/>
            <person name="Rohde M."/>
            <person name="Galperin M.Y."/>
            <person name="Jogler C."/>
        </authorList>
    </citation>
    <scope>NUCLEOTIDE SEQUENCE [LARGE SCALE GENOMIC DNA]</scope>
    <source>
        <strain evidence="1 2">CA54</strain>
    </source>
</reference>
<dbReference type="InterPro" id="IPR029058">
    <property type="entry name" value="AB_hydrolase_fold"/>
</dbReference>
<protein>
    <submittedName>
        <fullName evidence="1">Uncharacterized protein</fullName>
    </submittedName>
</protein>
<dbReference type="AlphaFoldDB" id="A0A5C6BLR4"/>
<dbReference type="EMBL" id="SJPP01000001">
    <property type="protein sequence ID" value="TWU11434.1"/>
    <property type="molecule type" value="Genomic_DNA"/>
</dbReference>
<sequence length="127" mass="13974">MTVGERTIPAPAALSPEKLKVVKERKIPPVIPAPKTRQEWLELQKLFDAPGDEPGRKGAEYNGATYEVRKIAGVRTYLITPRKIDKRFADRVLVHTHGGAWVFGGGDAALREAVWLANGVGVCKSTW</sequence>
<evidence type="ECO:0000313" key="1">
    <source>
        <dbReference type="EMBL" id="TWU11434.1"/>
    </source>
</evidence>
<name>A0A5C6BLR4_9PLAN</name>
<dbReference type="Gene3D" id="3.40.50.1820">
    <property type="entry name" value="alpha/beta hydrolase"/>
    <property type="match status" value="1"/>
</dbReference>
<keyword evidence="2" id="KW-1185">Reference proteome</keyword>
<comment type="caution">
    <text evidence="1">The sequence shown here is derived from an EMBL/GenBank/DDBJ whole genome shotgun (WGS) entry which is preliminary data.</text>
</comment>
<dbReference type="OrthoDB" id="9806180at2"/>
<accession>A0A5C6BLR4</accession>
<evidence type="ECO:0000313" key="2">
    <source>
        <dbReference type="Proteomes" id="UP000320735"/>
    </source>
</evidence>
<proteinExistence type="predicted"/>
<dbReference type="RefSeq" id="WP_146369045.1">
    <property type="nucleotide sequence ID" value="NZ_SJPP01000001.1"/>
</dbReference>
<gene>
    <name evidence="1" type="ORF">CA54_02410</name>
</gene>
<dbReference type="Proteomes" id="UP000320735">
    <property type="component" value="Unassembled WGS sequence"/>
</dbReference>